<gene>
    <name evidence="1" type="ORF">QI30_07575</name>
</gene>
<organism evidence="1 2">
    <name type="scientific">Candidatus Kurthia intestinigallinarum</name>
    <dbReference type="NCBI Taxonomy" id="1562256"/>
    <lineage>
        <taxon>Bacteria</taxon>
        <taxon>Bacillati</taxon>
        <taxon>Bacillota</taxon>
        <taxon>Bacilli</taxon>
        <taxon>Bacillales</taxon>
        <taxon>Caryophanaceae</taxon>
        <taxon>Kurthia</taxon>
    </lineage>
</organism>
<sequence>MIEVCGCPSLKKVKVEGDVGADALWCAVCGYNLDLEEFNFSKRLKSELNTWMNAYGEWIDWDKDALKENANKEIITHNEIGQSLTKEVQKELVDYEVIFKPTSLSNFF</sequence>
<dbReference type="Proteomes" id="UP000288623">
    <property type="component" value="Unassembled WGS sequence"/>
</dbReference>
<keyword evidence="2" id="KW-1185">Reference proteome</keyword>
<name>A0A433RV11_9BACL</name>
<dbReference type="AlphaFoldDB" id="A0A433RV11"/>
<protein>
    <submittedName>
        <fullName evidence="1">Uncharacterized protein</fullName>
    </submittedName>
</protein>
<proteinExistence type="predicted"/>
<dbReference type="EMBL" id="JTFC01000027">
    <property type="protein sequence ID" value="RUS57110.1"/>
    <property type="molecule type" value="Genomic_DNA"/>
</dbReference>
<evidence type="ECO:0000313" key="1">
    <source>
        <dbReference type="EMBL" id="RUS57110.1"/>
    </source>
</evidence>
<dbReference type="RefSeq" id="WP_126990341.1">
    <property type="nucleotide sequence ID" value="NZ_JTFC01000027.1"/>
</dbReference>
<accession>A0A433RV11</accession>
<evidence type="ECO:0000313" key="2">
    <source>
        <dbReference type="Proteomes" id="UP000288623"/>
    </source>
</evidence>
<comment type="caution">
    <text evidence="1">The sequence shown here is derived from an EMBL/GenBank/DDBJ whole genome shotgun (WGS) entry which is preliminary data.</text>
</comment>
<dbReference type="OrthoDB" id="2084083at2"/>
<reference evidence="1 2" key="1">
    <citation type="submission" date="2014-11" db="EMBL/GenBank/DDBJ databases">
        <title>Genome sequence and analysis of novel Kurthia sp.</title>
        <authorList>
            <person name="Lawson J.N."/>
            <person name="Gonzalez J.E."/>
            <person name="Rinauldi L."/>
            <person name="Xuan Z."/>
            <person name="Firman A."/>
            <person name="Shaddox L."/>
            <person name="Trudeau A."/>
            <person name="Shah S."/>
            <person name="Reiman D."/>
        </authorList>
    </citation>
    <scope>NUCLEOTIDE SEQUENCE [LARGE SCALE GENOMIC DNA]</scope>
    <source>
        <strain evidence="1 2">3B1D</strain>
    </source>
</reference>